<dbReference type="EMBL" id="CM051397">
    <property type="protein sequence ID" value="KAJ4720297.1"/>
    <property type="molecule type" value="Genomic_DNA"/>
</dbReference>
<keyword evidence="2" id="KW-1185">Reference proteome</keyword>
<evidence type="ECO:0000313" key="1">
    <source>
        <dbReference type="EMBL" id="KAJ4720297.1"/>
    </source>
</evidence>
<proteinExistence type="predicted"/>
<organism evidence="1 2">
    <name type="scientific">Melia azedarach</name>
    <name type="common">Chinaberry tree</name>
    <dbReference type="NCBI Taxonomy" id="155640"/>
    <lineage>
        <taxon>Eukaryota</taxon>
        <taxon>Viridiplantae</taxon>
        <taxon>Streptophyta</taxon>
        <taxon>Embryophyta</taxon>
        <taxon>Tracheophyta</taxon>
        <taxon>Spermatophyta</taxon>
        <taxon>Magnoliopsida</taxon>
        <taxon>eudicotyledons</taxon>
        <taxon>Gunneridae</taxon>
        <taxon>Pentapetalae</taxon>
        <taxon>rosids</taxon>
        <taxon>malvids</taxon>
        <taxon>Sapindales</taxon>
        <taxon>Meliaceae</taxon>
        <taxon>Melia</taxon>
    </lineage>
</organism>
<sequence length="602" mass="66654">MDGSVAVAPIMNENGDDQETKQKTTFYRKKSSSKGGWHAAIFIIFVEMAERFAFYGLAGNLITYLSNNLNQPTATAAKNVNTWVGISAIFPIVGAFIADSYLGRFYTILLSSLIYFLGMVLLSLAVSVIPLHYRKAVFFTALYVLAIGEGGHKPCVQTFAADQFDENDPAEKEAKSSFFNWWYLGIVVGASVAILVVIYIQDRVGWAIGFGVLAGALALALAIFLIGIKKYRKQRPVGSPFTTIMQVLVAAARKWRVSETQGGRGIYYGNEDGELTDTNMLGQSRGRKTCARTNQLRFLDKAMIIDDIDSMNQTRNPWRLCPLKQVEEVKLVIRLIPIWLSCLMFSCVLVQLHTFYTKQGSTMDRSLGPNFKVPPASLQSLVGFTILVAVPLYDRIFVPLARKVTGHRSGITMLQRIGAGLFVSIVVMIVSALVEARRISTARENGVTDTPKAVVPISVWWLLPQYILLAVCDVFTVVGLQELFYDQMPEAMRSLGAAAYISIIGVGSFVNSGVIAAVQAITTRNNGSGWIGDNLNRSHLDYFYWTLAGLSALNLCVFIWIAKGFVYKKILDNEEEEEEKEIGFGGYLNGVVEMRSPYQDRV</sequence>
<evidence type="ECO:0000313" key="2">
    <source>
        <dbReference type="Proteomes" id="UP001164539"/>
    </source>
</evidence>
<accession>A0ACC1YAH7</accession>
<reference evidence="1 2" key="1">
    <citation type="journal article" date="2023" name="Science">
        <title>Complex scaffold remodeling in plant triterpene biosynthesis.</title>
        <authorList>
            <person name="De La Pena R."/>
            <person name="Hodgson H."/>
            <person name="Liu J.C."/>
            <person name="Stephenson M.J."/>
            <person name="Martin A.C."/>
            <person name="Owen C."/>
            <person name="Harkess A."/>
            <person name="Leebens-Mack J."/>
            <person name="Jimenez L.E."/>
            <person name="Osbourn A."/>
            <person name="Sattely E.S."/>
        </authorList>
    </citation>
    <scope>NUCLEOTIDE SEQUENCE [LARGE SCALE GENOMIC DNA]</scope>
    <source>
        <strain evidence="2">cv. JPN11</strain>
        <tissue evidence="1">Leaf</tissue>
    </source>
</reference>
<protein>
    <submittedName>
        <fullName evidence="1">Protein NRT1/ PTR FAMILY 5.4-like</fullName>
    </submittedName>
</protein>
<comment type="caution">
    <text evidence="1">The sequence shown here is derived from an EMBL/GenBank/DDBJ whole genome shotgun (WGS) entry which is preliminary data.</text>
</comment>
<name>A0ACC1YAH7_MELAZ</name>
<dbReference type="Proteomes" id="UP001164539">
    <property type="component" value="Chromosome 4"/>
</dbReference>
<gene>
    <name evidence="1" type="ORF">OWV82_008152</name>
</gene>